<feature type="compositionally biased region" description="Polar residues" evidence="1">
    <location>
        <begin position="274"/>
        <end position="286"/>
    </location>
</feature>
<evidence type="ECO:0000256" key="1">
    <source>
        <dbReference type="SAM" id="MobiDB-lite"/>
    </source>
</evidence>
<dbReference type="GO" id="GO:0004674">
    <property type="term" value="F:protein serine/threonine kinase activity"/>
    <property type="evidence" value="ECO:0007669"/>
    <property type="project" value="TreeGrafter"/>
</dbReference>
<feature type="compositionally biased region" description="Basic and acidic residues" evidence="1">
    <location>
        <begin position="232"/>
        <end position="257"/>
    </location>
</feature>
<comment type="caution">
    <text evidence="3">The sequence shown here is derived from an EMBL/GenBank/DDBJ whole genome shotgun (WGS) entry which is preliminary data.</text>
</comment>
<dbReference type="Proteomes" id="UP000663846">
    <property type="component" value="Unassembled WGS sequence"/>
</dbReference>
<dbReference type="GO" id="GO:0005524">
    <property type="term" value="F:ATP binding"/>
    <property type="evidence" value="ECO:0007669"/>
    <property type="project" value="InterPro"/>
</dbReference>
<evidence type="ECO:0000313" key="4">
    <source>
        <dbReference type="Proteomes" id="UP000663846"/>
    </source>
</evidence>
<feature type="region of interest" description="Disordered" evidence="1">
    <location>
        <begin position="884"/>
        <end position="914"/>
    </location>
</feature>
<feature type="compositionally biased region" description="Low complexity" evidence="1">
    <location>
        <begin position="300"/>
        <end position="314"/>
    </location>
</feature>
<dbReference type="PROSITE" id="PS00109">
    <property type="entry name" value="PROTEIN_KINASE_TYR"/>
    <property type="match status" value="1"/>
</dbReference>
<feature type="domain" description="Protein kinase" evidence="2">
    <location>
        <begin position="464"/>
        <end position="735"/>
    </location>
</feature>
<feature type="region of interest" description="Disordered" evidence="1">
    <location>
        <begin position="129"/>
        <end position="176"/>
    </location>
</feature>
<dbReference type="PANTHER" id="PTHR44329:SF214">
    <property type="entry name" value="PROTEIN KINASE DOMAIN-CONTAINING PROTEIN"/>
    <property type="match status" value="1"/>
</dbReference>
<sequence length="1183" mass="129990">MIEIIDDGHGEEHMQEAEQLLDDIQRLCERQWLQKEACRDLYERHVDFQSQLRFVRTHKPHLDEDYDFCREGGKMELHTIIEFFNLLTHTAHLSKLRALFEREKIVRALRALNEAYSRGIAHVHTFLPESHPLFQPPPSPGHSEDGSRASTIGPQIPGPGGDRFRGHGRHESAGSYENAAGLGAGAIVAHENPKSLLPLSLPPNSNPSMSMPTPQPAPSIETAPPEYGYGFTDKKEPFMPEKPRLSLERTTSNDRRAQPSPLGRSHTPPAARTLSPQDSRGSTPTGQAPPVAAPGPKFATPQGTPGPRLGTPLGHGARTPTPQGSMRRPPTMMPPGQDSDRPRKGSNELDLEKSGRRIDKVEMERLKKMEKEKAELGRIARLGNESDARAAINAIARGEDYWETFGSKPRHEVMMFLAAVQQEMYRHPLTSKIHKELDNALLKAHLRSGIVPPVHTFQPSEVTQFSAQPITYTPYADVYKAQLKGYAVSVKAVRCTAGSTGAKRRMDKEVKMWAHFRHQNILRILGVTAHKHMTSCMVSPWMPRGNAHQFVIDNPDVSPIRILMGTALGLGYLHDQGIPHADLRGANILIDDQGEALLSDYGLANFYAEITGHCILNRWTPPETLDPTTVAQSRTARLAYPPINITGDIHAFGLVIVELATRAVPFHNIHREEAVYARLVRGIRPPRPNNLDDDLWALAQRCWSFPPAARMTAPNVVASLRELQKVLDPTGHLVFAPQSPPAPVGTPSTHPEDEFVKVAVRAPVEQPRAFSRKLLIVATTDGEKYVVVDVSRANTGMAIKEKIMTAVKIPDRERSQYLIFRTEIGEYIVGDALNSELLYKTCIEHGDSKGSLKLIVVNRTAIKAMPRTMSLLSDTRSPSMLLLTGQAQGPGTGLPTPSPSPGPGASPDSAHSHPTTTIDVAIQARVPRTAVSRGPRLDSNFTKTTAATISEYQLSVDERRLTPQPPINIPRGFIDERFEYENKSVASNSSVAQMDAEIRATKAARGTNPENPVSRSAIAVLHFERNVAPCEACGRHFAGIYSLEKHLQTQGGTCKNPDLEAELHRLELESRPITEVTDMTQTVQTSAKSTPKPMPPLLSRVNTNANANASINTNKALPAPPRPPRGDSVDGPGPIGWSPVTPPTTTKVLTKAVDISQLKKQLKHKFGPDANEFRGGPRSGGRI</sequence>
<feature type="region of interest" description="Disordered" evidence="1">
    <location>
        <begin position="1111"/>
        <end position="1144"/>
    </location>
</feature>
<dbReference type="EMBL" id="CAJMWS010000372">
    <property type="protein sequence ID" value="CAE6438794.1"/>
    <property type="molecule type" value="Genomic_DNA"/>
</dbReference>
<proteinExistence type="predicted"/>
<organism evidence="3 4">
    <name type="scientific">Rhizoctonia solani</name>
    <dbReference type="NCBI Taxonomy" id="456999"/>
    <lineage>
        <taxon>Eukaryota</taxon>
        <taxon>Fungi</taxon>
        <taxon>Dikarya</taxon>
        <taxon>Basidiomycota</taxon>
        <taxon>Agaricomycotina</taxon>
        <taxon>Agaricomycetes</taxon>
        <taxon>Cantharellales</taxon>
        <taxon>Ceratobasidiaceae</taxon>
        <taxon>Rhizoctonia</taxon>
    </lineage>
</organism>
<feature type="region of interest" description="Disordered" evidence="1">
    <location>
        <begin position="1162"/>
        <end position="1183"/>
    </location>
</feature>
<name>A0A8H2Y3X3_9AGAM</name>
<feature type="compositionally biased region" description="Basic and acidic residues" evidence="1">
    <location>
        <begin position="162"/>
        <end position="172"/>
    </location>
</feature>
<dbReference type="SUPFAM" id="SSF56112">
    <property type="entry name" value="Protein kinase-like (PK-like)"/>
    <property type="match status" value="1"/>
</dbReference>
<dbReference type="Pfam" id="PF07714">
    <property type="entry name" value="PK_Tyr_Ser-Thr"/>
    <property type="match status" value="1"/>
</dbReference>
<evidence type="ECO:0000259" key="2">
    <source>
        <dbReference type="PROSITE" id="PS50011"/>
    </source>
</evidence>
<dbReference type="InterPro" id="IPR011009">
    <property type="entry name" value="Kinase-like_dom_sf"/>
</dbReference>
<accession>A0A8H2Y3X3</accession>
<dbReference type="InterPro" id="IPR008266">
    <property type="entry name" value="Tyr_kinase_AS"/>
</dbReference>
<dbReference type="InterPro" id="IPR001245">
    <property type="entry name" value="Ser-Thr/Tyr_kinase_cat_dom"/>
</dbReference>
<dbReference type="Gene3D" id="1.10.510.10">
    <property type="entry name" value="Transferase(Phosphotransferase) domain 1"/>
    <property type="match status" value="1"/>
</dbReference>
<feature type="region of interest" description="Disordered" evidence="1">
    <location>
        <begin position="197"/>
        <end position="358"/>
    </location>
</feature>
<evidence type="ECO:0000313" key="3">
    <source>
        <dbReference type="EMBL" id="CAE6438794.1"/>
    </source>
</evidence>
<dbReference type="PANTHER" id="PTHR44329">
    <property type="entry name" value="SERINE/THREONINE-PROTEIN KINASE TNNI3K-RELATED"/>
    <property type="match status" value="1"/>
</dbReference>
<gene>
    <name evidence="3" type="ORF">RDB_LOCUS125580</name>
</gene>
<reference evidence="3" key="1">
    <citation type="submission" date="2021-01" db="EMBL/GenBank/DDBJ databases">
        <authorList>
            <person name="Kaushik A."/>
        </authorList>
    </citation>
    <scope>NUCLEOTIDE SEQUENCE</scope>
    <source>
        <strain evidence="3">AG1-1C</strain>
    </source>
</reference>
<protein>
    <recommendedName>
        <fullName evidence="2">Protein kinase domain-containing protein</fullName>
    </recommendedName>
</protein>
<dbReference type="PROSITE" id="PS50011">
    <property type="entry name" value="PROTEIN_KINASE_DOM"/>
    <property type="match status" value="1"/>
</dbReference>
<dbReference type="InterPro" id="IPR051681">
    <property type="entry name" value="Ser/Thr_Kinases-Pseudokinases"/>
</dbReference>
<dbReference type="AlphaFoldDB" id="A0A8H2Y3X3"/>
<feature type="compositionally biased region" description="Basic and acidic residues" evidence="1">
    <location>
        <begin position="338"/>
        <end position="358"/>
    </location>
</feature>
<dbReference type="InterPro" id="IPR000719">
    <property type="entry name" value="Prot_kinase_dom"/>
</dbReference>